<reference evidence="4 5" key="1">
    <citation type="submission" date="2018-06" db="EMBL/GenBank/DDBJ databases">
        <title>Draft genome sequence of Modestobacter versicolor CP153-2.</title>
        <authorList>
            <person name="Gundlapally S.R."/>
        </authorList>
    </citation>
    <scope>NUCLEOTIDE SEQUENCE [LARGE SCALE GENOMIC DNA]</scope>
    <source>
        <strain evidence="4 5">CP153-2</strain>
    </source>
</reference>
<evidence type="ECO:0000313" key="4">
    <source>
        <dbReference type="EMBL" id="PZA23058.1"/>
    </source>
</evidence>
<dbReference type="InterPro" id="IPR003399">
    <property type="entry name" value="Mce/MlaD"/>
</dbReference>
<dbReference type="AlphaFoldDB" id="A0A323VW94"/>
<dbReference type="GO" id="GO:0005576">
    <property type="term" value="C:extracellular region"/>
    <property type="evidence" value="ECO:0007669"/>
    <property type="project" value="TreeGrafter"/>
</dbReference>
<gene>
    <name evidence="4" type="ORF">DMO24_01990</name>
</gene>
<feature type="domain" description="Mammalian cell entry C-terminal" evidence="3">
    <location>
        <begin position="122"/>
        <end position="273"/>
    </location>
</feature>
<dbReference type="InterPro" id="IPR024516">
    <property type="entry name" value="Mce_C"/>
</dbReference>
<organism evidence="4 5">
    <name type="scientific">Modestobacter versicolor</name>
    <dbReference type="NCBI Taxonomy" id="429133"/>
    <lineage>
        <taxon>Bacteria</taxon>
        <taxon>Bacillati</taxon>
        <taxon>Actinomycetota</taxon>
        <taxon>Actinomycetes</taxon>
        <taxon>Geodermatophilales</taxon>
        <taxon>Geodermatophilaceae</taxon>
        <taxon>Modestobacter</taxon>
    </lineage>
</organism>
<feature type="region of interest" description="Disordered" evidence="1">
    <location>
        <begin position="360"/>
        <end position="383"/>
    </location>
</feature>
<dbReference type="NCBIfam" id="TIGR00996">
    <property type="entry name" value="Mtu_fam_mce"/>
    <property type="match status" value="1"/>
</dbReference>
<feature type="domain" description="Mce/MlaD" evidence="2">
    <location>
        <begin position="41"/>
        <end position="114"/>
    </location>
</feature>
<dbReference type="InterPro" id="IPR005693">
    <property type="entry name" value="Mce"/>
</dbReference>
<feature type="region of interest" description="Disordered" evidence="1">
    <location>
        <begin position="521"/>
        <end position="551"/>
    </location>
</feature>
<dbReference type="Proteomes" id="UP000247602">
    <property type="component" value="Unassembled WGS sequence"/>
</dbReference>
<dbReference type="PANTHER" id="PTHR33371">
    <property type="entry name" value="INTERMEMBRANE PHOSPHOLIPID TRANSPORT SYSTEM BINDING PROTEIN MLAD-RELATED"/>
    <property type="match status" value="1"/>
</dbReference>
<dbReference type="RefSeq" id="WP_110550669.1">
    <property type="nucleotide sequence ID" value="NZ_QKNV01000013.1"/>
</dbReference>
<accession>A0A323VW94</accession>
<dbReference type="PANTHER" id="PTHR33371:SF16">
    <property type="entry name" value="MCE-FAMILY PROTEIN MCE3F"/>
    <property type="match status" value="1"/>
</dbReference>
<dbReference type="InterPro" id="IPR052336">
    <property type="entry name" value="MlaD_Phospholipid_Transporter"/>
</dbReference>
<feature type="region of interest" description="Disordered" evidence="1">
    <location>
        <begin position="430"/>
        <end position="501"/>
    </location>
</feature>
<evidence type="ECO:0000259" key="3">
    <source>
        <dbReference type="Pfam" id="PF11887"/>
    </source>
</evidence>
<protein>
    <submittedName>
        <fullName evidence="4">ABC transporter substrate-binding protein</fullName>
    </submittedName>
</protein>
<dbReference type="Pfam" id="PF11887">
    <property type="entry name" value="Mce4_CUP1"/>
    <property type="match status" value="1"/>
</dbReference>
<comment type="caution">
    <text evidence="4">The sequence shown here is derived from an EMBL/GenBank/DDBJ whole genome shotgun (WGS) entry which is preliminary data.</text>
</comment>
<proteinExistence type="predicted"/>
<keyword evidence="5" id="KW-1185">Reference proteome</keyword>
<evidence type="ECO:0000256" key="1">
    <source>
        <dbReference type="SAM" id="MobiDB-lite"/>
    </source>
</evidence>
<feature type="compositionally biased region" description="Low complexity" evidence="1">
    <location>
        <begin position="430"/>
        <end position="444"/>
    </location>
</feature>
<dbReference type="Pfam" id="PF02470">
    <property type="entry name" value="MlaD"/>
    <property type="match status" value="1"/>
</dbReference>
<feature type="compositionally biased region" description="Polar residues" evidence="1">
    <location>
        <begin position="368"/>
        <end position="378"/>
    </location>
</feature>
<sequence>MITRTVRLQLLAFLAVALLGISYVSFEYVGLDRLLLGDGFDVAADFTDSGGIFVNAEVTYRGVGVGRVSDMALTEDGVRVTLTLDPGAPDVPADTDAVVANRSAVGEQYVDLRPADDDGPYLTEGSVIPVDRTAIPIPVEQLLLDVDELVGSIDTDDLRVVVDELGTAFAGAGDDLARLLDNGDLLLARAEQSLPQTLQLITDGQTVLDTQAGSRSAIESWARDLRALSDTLVSSDADLRSLLVDAPDAGAALQTLVQDAGPSLGPLVRYLDVLNDVTNPRLAGVEQMLATYPDAVSGAFSVVRNDGGTMRAHFGFVVNSGDPQPCTTGYLSSATAQSPGAVVSEDVTGVSCDVVDGVDPGGDAVDESGSNIRGAQNIGSSGGVGSPGPGAALGGAVLAPVEDLLGGLLGGLLHASPFATTVGCPGAAVRRRPAGPATVTAAPAPGAPAPPTPTTTRPRPTERRPACPTTPEPRPRSRTCRRRSPPPTSSTTTTPPPRAGCRCRSCRCSPCCWCCWSPAAPRCGSPGPRGPPSAPVTTSARCRPPGPASST</sequence>
<dbReference type="EMBL" id="QKNV01000013">
    <property type="protein sequence ID" value="PZA23058.1"/>
    <property type="molecule type" value="Genomic_DNA"/>
</dbReference>
<evidence type="ECO:0000313" key="5">
    <source>
        <dbReference type="Proteomes" id="UP000247602"/>
    </source>
</evidence>
<evidence type="ECO:0000259" key="2">
    <source>
        <dbReference type="Pfam" id="PF02470"/>
    </source>
</evidence>
<name>A0A323VW94_9ACTN</name>
<dbReference type="OrthoDB" id="4741753at2"/>